<sequence>MADENHAAASSSTSYATGRPSPCPEHAPIGLGMRRAATIDPGSHMRRRSTLKTSPGENSMTGTRRGSSTFSDYSLNDATRGFGASADDLFNPSAIGPQSPNRQLTAYLPLIFALLPALAGVFFQNGASFFTDLILLSLAAVVLHWSVTQPWDWYLETQQIWVANYEVETEPAFGTDNEREPSVTPSATTAFEALGEESEEAERADREQTETACHDKGKEPAETTFRGPEMEASREWAAKRAAASNELKIHEIMALAWCFLFPLISCYVLHTIRGQLSRPSEGLVSDYNLTIFLCAAEMRPVSHLLRMIRNRTLRIQRVVSSNPYEKPTVPIEDFQALSSRLDELEARAAPFLDSSRAETDVSNSRLSQAAMAREINNTMQPEMDALNRAMRRYEKKLALLANQMDARLDYLDHRIQDTVALAAVAAKNSTTRRGLFTWLAESTFTAATLPVQAIVAILTFPFRAVSAQLRRSKQPPPPARRNNRNGSAAQGRDASDRIPSRLSRK</sequence>
<protein>
    <submittedName>
        <fullName evidence="3">Uncharacterized protein</fullName>
    </submittedName>
</protein>
<dbReference type="Proteomes" id="UP000293360">
    <property type="component" value="Unassembled WGS sequence"/>
</dbReference>
<feature type="transmembrane region" description="Helical" evidence="2">
    <location>
        <begin position="104"/>
        <end position="123"/>
    </location>
</feature>
<evidence type="ECO:0000256" key="2">
    <source>
        <dbReference type="SAM" id="Phobius"/>
    </source>
</evidence>
<feature type="region of interest" description="Disordered" evidence="1">
    <location>
        <begin position="194"/>
        <end position="229"/>
    </location>
</feature>
<organism evidence="3 4">
    <name type="scientific">Monosporascus ibericus</name>
    <dbReference type="NCBI Taxonomy" id="155417"/>
    <lineage>
        <taxon>Eukaryota</taxon>
        <taxon>Fungi</taxon>
        <taxon>Dikarya</taxon>
        <taxon>Ascomycota</taxon>
        <taxon>Pezizomycotina</taxon>
        <taxon>Sordariomycetes</taxon>
        <taxon>Xylariomycetidae</taxon>
        <taxon>Xylariales</taxon>
        <taxon>Xylariales incertae sedis</taxon>
        <taxon>Monosporascus</taxon>
    </lineage>
</organism>
<accession>A0A4Q4TFK5</accession>
<keyword evidence="2" id="KW-0472">Membrane</keyword>
<evidence type="ECO:0000313" key="4">
    <source>
        <dbReference type="Proteomes" id="UP000293360"/>
    </source>
</evidence>
<evidence type="ECO:0000256" key="1">
    <source>
        <dbReference type="SAM" id="MobiDB-lite"/>
    </source>
</evidence>
<keyword evidence="2" id="KW-1133">Transmembrane helix</keyword>
<feature type="region of interest" description="Disordered" evidence="1">
    <location>
        <begin position="469"/>
        <end position="505"/>
    </location>
</feature>
<dbReference type="PANTHER" id="PTHR42032:SF1">
    <property type="entry name" value="YALI0E30679P"/>
    <property type="match status" value="1"/>
</dbReference>
<comment type="caution">
    <text evidence="3">The sequence shown here is derived from an EMBL/GenBank/DDBJ whole genome shotgun (WGS) entry which is preliminary data.</text>
</comment>
<feature type="compositionally biased region" description="Polar residues" evidence="1">
    <location>
        <begin position="51"/>
        <end position="68"/>
    </location>
</feature>
<name>A0A4Q4TFK5_9PEZI</name>
<feature type="compositionally biased region" description="Low complexity" evidence="1">
    <location>
        <begin position="7"/>
        <end position="17"/>
    </location>
</feature>
<keyword evidence="2" id="KW-0812">Transmembrane</keyword>
<dbReference type="OrthoDB" id="5422510at2759"/>
<keyword evidence="4" id="KW-1185">Reference proteome</keyword>
<gene>
    <name evidence="3" type="ORF">DL764_003871</name>
</gene>
<evidence type="ECO:0000313" key="3">
    <source>
        <dbReference type="EMBL" id="RYP05378.1"/>
    </source>
</evidence>
<dbReference type="STRING" id="155417.A0A4Q4TFK5"/>
<proteinExistence type="predicted"/>
<dbReference type="PANTHER" id="PTHR42032">
    <property type="entry name" value="YALI0E30679P"/>
    <property type="match status" value="1"/>
</dbReference>
<dbReference type="AlphaFoldDB" id="A0A4Q4TFK5"/>
<dbReference type="EMBL" id="QJNU01000171">
    <property type="protein sequence ID" value="RYP05378.1"/>
    <property type="molecule type" value="Genomic_DNA"/>
</dbReference>
<reference evidence="3 4" key="1">
    <citation type="submission" date="2018-06" db="EMBL/GenBank/DDBJ databases">
        <title>Complete Genomes of Monosporascus.</title>
        <authorList>
            <person name="Robinson A.J."/>
            <person name="Natvig D.O."/>
        </authorList>
    </citation>
    <scope>NUCLEOTIDE SEQUENCE [LARGE SCALE GENOMIC DNA]</scope>
    <source>
        <strain evidence="3 4">CBS 110550</strain>
    </source>
</reference>
<feature type="region of interest" description="Disordered" evidence="1">
    <location>
        <begin position="1"/>
        <end position="68"/>
    </location>
</feature>
<feature type="compositionally biased region" description="Basic and acidic residues" evidence="1">
    <location>
        <begin position="201"/>
        <end position="221"/>
    </location>
</feature>